<dbReference type="Proteomes" id="UP000549343">
    <property type="component" value="Unassembled WGS sequence"/>
</dbReference>
<comment type="caution">
    <text evidence="6">The sequence shown here is derived from an EMBL/GenBank/DDBJ whole genome shotgun (WGS) entry which is preliminary data.</text>
</comment>
<dbReference type="PROSITE" id="PS51257">
    <property type="entry name" value="PROKAR_LIPOPROTEIN"/>
    <property type="match status" value="1"/>
</dbReference>
<sequence length="415" mass="42837">MTIRPLAAAALCLAALTACSTTDPDAGPGDGDGSGIRTGNGVTDSEIRIGVLTDLSGPFKAGAAVQVQEKKAYWAARSAQGGICDRKITMDVRDHGYNPQRAVSLYRSMAPDVVALQQVLGSPAVAAVLPLAEKDDLYVGGMGWASVALEYQVAQIPGTTYSIESANAVDYLVDTLKVPAGSTIGHVYFEGDFGGDSLAGAEHAAAARGLKIHPIKITPQDSDMSAQAAALERAGVKGVILGASPSQLSSLASVLASNGVDVPLIGNTPTFSPALLNTPAREGLLKNFYTVTSVAPYNGEGAAVKTAAEMFEKNAPDGTKGWEVPLAYGQSELLAEALEKACENGDLTPKGVVAAMHETSGLDTQGLFSGTLDYTKPGEPPTRKVFVSRADPEAPGGLKVLDTIEGPSALSYKFE</sequence>
<evidence type="ECO:0000313" key="5">
    <source>
        <dbReference type="EMBL" id="GAA0567059.1"/>
    </source>
</evidence>
<name>A0A7W7MYG1_9ACTN</name>
<reference evidence="5" key="1">
    <citation type="journal article" date="2014" name="Int. J. Syst. Evol. Microbiol.">
        <title>Complete genome of a new Firmicutes species belonging to the dominant human colonic microbiota ('Ruminococcus bicirculans') reveals two chromosomes and a selective capacity to utilize plant glucans.</title>
        <authorList>
            <consortium name="NISC Comparative Sequencing Program"/>
            <person name="Wegmann U."/>
            <person name="Louis P."/>
            <person name="Goesmann A."/>
            <person name="Henrissat B."/>
            <person name="Duncan S.H."/>
            <person name="Flint H.J."/>
        </authorList>
    </citation>
    <scope>NUCLEOTIDE SEQUENCE</scope>
    <source>
        <strain evidence="5">JCM 10667</strain>
    </source>
</reference>
<gene>
    <name evidence="6" type="ORF">F4557_003367</name>
    <name evidence="5" type="ORF">GCM10009546_31950</name>
</gene>
<evidence type="ECO:0000313" key="7">
    <source>
        <dbReference type="Proteomes" id="UP000549343"/>
    </source>
</evidence>
<feature type="domain" description="Leucine-binding protein" evidence="4">
    <location>
        <begin position="46"/>
        <end position="391"/>
    </location>
</feature>
<keyword evidence="2 3" id="KW-0732">Signal</keyword>
<dbReference type="Pfam" id="PF13458">
    <property type="entry name" value="Peripla_BP_6"/>
    <property type="match status" value="1"/>
</dbReference>
<proteinExistence type="inferred from homology"/>
<comment type="similarity">
    <text evidence="1">Belongs to the leucine-binding protein family.</text>
</comment>
<accession>A0A7W7MYG1</accession>
<evidence type="ECO:0000313" key="8">
    <source>
        <dbReference type="Proteomes" id="UP001501427"/>
    </source>
</evidence>
<keyword evidence="8" id="KW-1185">Reference proteome</keyword>
<dbReference type="Proteomes" id="UP001501427">
    <property type="component" value="Unassembled WGS sequence"/>
</dbReference>
<reference evidence="6 7" key="3">
    <citation type="submission" date="2020-08" db="EMBL/GenBank/DDBJ databases">
        <title>Sequencing the genomes of 1000 actinobacteria strains.</title>
        <authorList>
            <person name="Klenk H.-P."/>
        </authorList>
    </citation>
    <scope>NUCLEOTIDE SEQUENCE [LARGE SCALE GENOMIC DNA]</scope>
    <source>
        <strain evidence="6 7">DSM 44772</strain>
    </source>
</reference>
<evidence type="ECO:0000313" key="6">
    <source>
        <dbReference type="EMBL" id="MBB4774949.1"/>
    </source>
</evidence>
<feature type="signal peptide" evidence="3">
    <location>
        <begin position="1"/>
        <end position="20"/>
    </location>
</feature>
<reference evidence="8" key="2">
    <citation type="journal article" date="2019" name="Int. J. Syst. Evol. Microbiol.">
        <title>The Global Catalogue of Microorganisms (GCM) 10K type strain sequencing project: providing services to taxonomists for standard genome sequencing and annotation.</title>
        <authorList>
            <consortium name="The Broad Institute Genomics Platform"/>
            <consortium name="The Broad Institute Genome Sequencing Center for Infectious Disease"/>
            <person name="Wu L."/>
            <person name="Ma J."/>
        </authorList>
    </citation>
    <scope>NUCLEOTIDE SEQUENCE [LARGE SCALE GENOMIC DNA]</scope>
    <source>
        <strain evidence="8">JCM 10667</strain>
    </source>
</reference>
<dbReference type="Gene3D" id="3.40.50.2300">
    <property type="match status" value="2"/>
</dbReference>
<feature type="chain" id="PRO_5038765844" evidence="3">
    <location>
        <begin position="21"/>
        <end position="415"/>
    </location>
</feature>
<dbReference type="PANTHER" id="PTHR47235">
    <property type="entry name" value="BLR6548 PROTEIN"/>
    <property type="match status" value="1"/>
</dbReference>
<dbReference type="InterPro" id="IPR028082">
    <property type="entry name" value="Peripla_BP_I"/>
</dbReference>
<dbReference type="EMBL" id="JACHMV010000001">
    <property type="protein sequence ID" value="MBB4774949.1"/>
    <property type="molecule type" value="Genomic_DNA"/>
</dbReference>
<reference evidence="5" key="4">
    <citation type="submission" date="2023-12" db="EMBL/GenBank/DDBJ databases">
        <authorList>
            <person name="Sun Q."/>
            <person name="Inoue M."/>
        </authorList>
    </citation>
    <scope>NUCLEOTIDE SEQUENCE</scope>
    <source>
        <strain evidence="5">JCM 10667</strain>
    </source>
</reference>
<dbReference type="InterPro" id="IPR028081">
    <property type="entry name" value="Leu-bd"/>
</dbReference>
<evidence type="ECO:0000256" key="1">
    <source>
        <dbReference type="ARBA" id="ARBA00010062"/>
    </source>
</evidence>
<evidence type="ECO:0000256" key="3">
    <source>
        <dbReference type="SAM" id="SignalP"/>
    </source>
</evidence>
<dbReference type="RefSeq" id="WP_184883926.1">
    <property type="nucleotide sequence ID" value="NZ_BAAAHD010000025.1"/>
</dbReference>
<dbReference type="PANTHER" id="PTHR47235:SF1">
    <property type="entry name" value="BLR6548 PROTEIN"/>
    <property type="match status" value="1"/>
</dbReference>
<dbReference type="AlphaFoldDB" id="A0A7W7MYG1"/>
<dbReference type="SUPFAM" id="SSF53822">
    <property type="entry name" value="Periplasmic binding protein-like I"/>
    <property type="match status" value="1"/>
</dbReference>
<organism evidence="6 7">
    <name type="scientific">Actinomadura livida</name>
    <dbReference type="NCBI Taxonomy" id="79909"/>
    <lineage>
        <taxon>Bacteria</taxon>
        <taxon>Bacillati</taxon>
        <taxon>Actinomycetota</taxon>
        <taxon>Actinomycetes</taxon>
        <taxon>Streptosporangiales</taxon>
        <taxon>Thermomonosporaceae</taxon>
        <taxon>Actinomadura</taxon>
    </lineage>
</organism>
<evidence type="ECO:0000256" key="2">
    <source>
        <dbReference type="ARBA" id="ARBA00022729"/>
    </source>
</evidence>
<dbReference type="EMBL" id="BAAAHD010000025">
    <property type="protein sequence ID" value="GAA0567059.1"/>
    <property type="molecule type" value="Genomic_DNA"/>
</dbReference>
<evidence type="ECO:0000259" key="4">
    <source>
        <dbReference type="Pfam" id="PF13458"/>
    </source>
</evidence>
<protein>
    <submittedName>
        <fullName evidence="5">ABC transporter substrate-binding protein</fullName>
    </submittedName>
    <submittedName>
        <fullName evidence="6">ABC-type branched-subunit amino acid transport system substrate-binding protein</fullName>
    </submittedName>
</protein>